<reference evidence="2 3" key="1">
    <citation type="journal article" date="2010" name="Nat. Biotechnol.">
        <title>Genome sequence of the model mushroom Schizophyllum commune.</title>
        <authorList>
            <person name="Ohm R.A."/>
            <person name="de Jong J.F."/>
            <person name="Lugones L.G."/>
            <person name="Aerts A."/>
            <person name="Kothe E."/>
            <person name="Stajich J.E."/>
            <person name="de Vries R.P."/>
            <person name="Record E."/>
            <person name="Levasseur A."/>
            <person name="Baker S.E."/>
            <person name="Bartholomew K.A."/>
            <person name="Coutinho P.M."/>
            <person name="Erdmann S."/>
            <person name="Fowler T.J."/>
            <person name="Gathman A.C."/>
            <person name="Lombard V."/>
            <person name="Henrissat B."/>
            <person name="Knabe N."/>
            <person name="Kuees U."/>
            <person name="Lilly W.W."/>
            <person name="Lindquist E."/>
            <person name="Lucas S."/>
            <person name="Magnuson J.K."/>
            <person name="Piumi F."/>
            <person name="Raudaskoski M."/>
            <person name="Salamov A."/>
            <person name="Schmutz J."/>
            <person name="Schwarze F.W.M.R."/>
            <person name="vanKuyk P.A."/>
            <person name="Horton J.S."/>
            <person name="Grigoriev I.V."/>
            <person name="Woesten H.A.B."/>
        </authorList>
    </citation>
    <scope>NUCLEOTIDE SEQUENCE [LARGE SCALE GENOMIC DNA]</scope>
    <source>
        <strain evidence="3">H4-8 / FGSC 9210</strain>
    </source>
</reference>
<organism evidence="3">
    <name type="scientific">Schizophyllum commune (strain H4-8 / FGSC 9210)</name>
    <name type="common">Split gill fungus</name>
    <dbReference type="NCBI Taxonomy" id="578458"/>
    <lineage>
        <taxon>Eukaryota</taxon>
        <taxon>Fungi</taxon>
        <taxon>Dikarya</taxon>
        <taxon>Basidiomycota</taxon>
        <taxon>Agaricomycotina</taxon>
        <taxon>Agaricomycetes</taxon>
        <taxon>Agaricomycetidae</taxon>
        <taxon>Agaricales</taxon>
        <taxon>Schizophyllaceae</taxon>
        <taxon>Schizophyllum</taxon>
    </lineage>
</organism>
<proteinExistence type="predicted"/>
<dbReference type="eggNOG" id="ENOG502SPZC">
    <property type="taxonomic scope" value="Eukaryota"/>
</dbReference>
<evidence type="ECO:0000313" key="3">
    <source>
        <dbReference type="Proteomes" id="UP000007431"/>
    </source>
</evidence>
<sequence length="152" mass="15951">MMFAKTLALLATAAFAAAETHTVSFDNRCGYGEPVIFQNFKQLNSNGGSYTFNGPATAVIAYLQNGNCGQSGENCSLMELTLINGGVSSADISLIPPHSFSQTIGFGYYNGCDGAGKQCTSANCPEAFHVTDDYGAQVQCTANDVNLAITFC</sequence>
<dbReference type="AlphaFoldDB" id="D8PU17"/>
<dbReference type="HOGENOM" id="CLU_118873_0_0_1"/>
<dbReference type="InParanoid" id="D8PU17"/>
<dbReference type="KEGG" id="scm:SCHCO_02608711"/>
<dbReference type="OrthoDB" id="3342934at2759"/>
<feature type="signal peptide" evidence="1">
    <location>
        <begin position="1"/>
        <end position="18"/>
    </location>
</feature>
<dbReference type="VEuPathDB" id="FungiDB:SCHCODRAFT_02608711"/>
<keyword evidence="3" id="KW-1185">Reference proteome</keyword>
<dbReference type="GeneID" id="9587084"/>
<evidence type="ECO:0008006" key="4">
    <source>
        <dbReference type="Google" id="ProtNLM"/>
    </source>
</evidence>
<feature type="chain" id="PRO_5003120319" description="Glycopeptide" evidence="1">
    <location>
        <begin position="19"/>
        <end position="152"/>
    </location>
</feature>
<evidence type="ECO:0000313" key="2">
    <source>
        <dbReference type="EMBL" id="EFI99875.1"/>
    </source>
</evidence>
<accession>D8PU17</accession>
<dbReference type="EMBL" id="GL377303">
    <property type="protein sequence ID" value="EFI99875.1"/>
    <property type="molecule type" value="Genomic_DNA"/>
</dbReference>
<protein>
    <recommendedName>
        <fullName evidence="4">Glycopeptide</fullName>
    </recommendedName>
</protein>
<name>D8PU17_SCHCM</name>
<keyword evidence="1" id="KW-0732">Signal</keyword>
<dbReference type="OMA" id="NCAIVET"/>
<gene>
    <name evidence="2" type="ORF">SCHCODRAFT_232049</name>
</gene>
<dbReference type="RefSeq" id="XP_003034778.1">
    <property type="nucleotide sequence ID" value="XM_003034732.1"/>
</dbReference>
<evidence type="ECO:0000256" key="1">
    <source>
        <dbReference type="SAM" id="SignalP"/>
    </source>
</evidence>
<dbReference type="Proteomes" id="UP000007431">
    <property type="component" value="Unassembled WGS sequence"/>
</dbReference>